<dbReference type="RefSeq" id="WP_146361009.1">
    <property type="nucleotide sequence ID" value="NZ_VOBR01000058.1"/>
</dbReference>
<protein>
    <submittedName>
        <fullName evidence="1">Uncharacterized protein</fullName>
    </submittedName>
</protein>
<proteinExistence type="predicted"/>
<comment type="caution">
    <text evidence="1">The sequence shown here is derived from an EMBL/GenBank/DDBJ whole genome shotgun (WGS) entry which is preliminary data.</text>
</comment>
<evidence type="ECO:0000313" key="2">
    <source>
        <dbReference type="Proteomes" id="UP000316639"/>
    </source>
</evidence>
<organism evidence="1 2">
    <name type="scientific">Lentzea tibetensis</name>
    <dbReference type="NCBI Taxonomy" id="2591470"/>
    <lineage>
        <taxon>Bacteria</taxon>
        <taxon>Bacillati</taxon>
        <taxon>Actinomycetota</taxon>
        <taxon>Actinomycetes</taxon>
        <taxon>Pseudonocardiales</taxon>
        <taxon>Pseudonocardiaceae</taxon>
        <taxon>Lentzea</taxon>
    </lineage>
</organism>
<name>A0A563EF12_9PSEU</name>
<dbReference type="OrthoDB" id="196248at2"/>
<gene>
    <name evidence="1" type="ORF">FKR81_41920</name>
</gene>
<reference evidence="1 2" key="1">
    <citation type="submission" date="2019-07" db="EMBL/GenBank/DDBJ databases">
        <title>Lentzea xizangensis sp. nov., isolated from Qinghai-Tibetan Plateau Soils.</title>
        <authorList>
            <person name="Huang J."/>
        </authorList>
    </citation>
    <scope>NUCLEOTIDE SEQUENCE [LARGE SCALE GENOMIC DNA]</scope>
    <source>
        <strain evidence="1 2">FXJ1.1311</strain>
    </source>
</reference>
<dbReference type="AlphaFoldDB" id="A0A563EF12"/>
<dbReference type="EMBL" id="VOBR01000058">
    <property type="protein sequence ID" value="TWP43805.1"/>
    <property type="molecule type" value="Genomic_DNA"/>
</dbReference>
<evidence type="ECO:0000313" key="1">
    <source>
        <dbReference type="EMBL" id="TWP43805.1"/>
    </source>
</evidence>
<dbReference type="Proteomes" id="UP000316639">
    <property type="component" value="Unassembled WGS sequence"/>
</dbReference>
<keyword evidence="2" id="KW-1185">Reference proteome</keyword>
<sequence length="109" mass="12107">MTLSRRNSRLIVVDGITYRWHVDRVGYREWGEPVIWRSVTIHQVLDKPQRPGALLRATVTSFGVRPAAVAAAIKSALAKGWRPALPGPLVYEKVDDPTLLGAPRPGWLS</sequence>
<accession>A0A563EF12</accession>